<comment type="subcellular location">
    <subcellularLocation>
        <location evidence="9">Cell membrane</location>
        <topology evidence="9">Single-pass membrane protein</topology>
    </subcellularLocation>
    <subcellularLocation>
        <location evidence="1">Membrane</location>
    </subcellularLocation>
</comment>
<evidence type="ECO:0000313" key="10">
    <source>
        <dbReference type="EMBL" id="OGD88336.1"/>
    </source>
</evidence>
<reference evidence="10 11" key="1">
    <citation type="journal article" date="2016" name="Nat. Commun.">
        <title>Thousands of microbial genomes shed light on interconnected biogeochemical processes in an aquifer system.</title>
        <authorList>
            <person name="Anantharaman K."/>
            <person name="Brown C.T."/>
            <person name="Hug L.A."/>
            <person name="Sharon I."/>
            <person name="Castelle C.J."/>
            <person name="Probst A.J."/>
            <person name="Thomas B.C."/>
            <person name="Singh A."/>
            <person name="Wilkins M.J."/>
            <person name="Karaoz U."/>
            <person name="Brodie E.L."/>
            <person name="Williams K.H."/>
            <person name="Hubbard S.S."/>
            <person name="Banfield J.F."/>
        </authorList>
    </citation>
    <scope>NUCLEOTIDE SEQUENCE [LARGE SCALE GENOMIC DNA]</scope>
</reference>
<dbReference type="GO" id="GO:0006605">
    <property type="term" value="P:protein targeting"/>
    <property type="evidence" value="ECO:0007669"/>
    <property type="project" value="UniProtKB-UniRule"/>
</dbReference>
<dbReference type="GO" id="GO:0009306">
    <property type="term" value="P:protein secretion"/>
    <property type="evidence" value="ECO:0007669"/>
    <property type="project" value="UniProtKB-UniRule"/>
</dbReference>
<name>A0A1F5G8Z9_9BACT</name>
<dbReference type="AlphaFoldDB" id="A0A1F5G8Z9"/>
<evidence type="ECO:0000256" key="4">
    <source>
        <dbReference type="ARBA" id="ARBA00022692"/>
    </source>
</evidence>
<sequence>MAINPLSYLKESKAEFDKVIWPTRQETVKLTVLVLIVAIIVGAYIAGLDAVLTQLVDRFLRNV</sequence>
<dbReference type="InterPro" id="IPR001901">
    <property type="entry name" value="Translocase_SecE/Sec61-g"/>
</dbReference>
<proteinExistence type="inferred from homology"/>
<comment type="caution">
    <text evidence="10">The sequence shown here is derived from an EMBL/GenBank/DDBJ whole genome shotgun (WGS) entry which is preliminary data.</text>
</comment>
<evidence type="ECO:0000256" key="2">
    <source>
        <dbReference type="ARBA" id="ARBA00022448"/>
    </source>
</evidence>
<dbReference type="GO" id="GO:0008320">
    <property type="term" value="F:protein transmembrane transporter activity"/>
    <property type="evidence" value="ECO:0007669"/>
    <property type="project" value="UniProtKB-UniRule"/>
</dbReference>
<keyword evidence="3 9" id="KW-1003">Cell membrane</keyword>
<comment type="function">
    <text evidence="9">Essential subunit of the Sec protein translocation channel SecYEG. Clamps together the 2 halves of SecY. May contact the channel plug during translocation.</text>
</comment>
<dbReference type="HAMAP" id="MF_00422">
    <property type="entry name" value="SecE"/>
    <property type="match status" value="1"/>
</dbReference>
<feature type="transmembrane region" description="Helical" evidence="9">
    <location>
        <begin position="30"/>
        <end position="52"/>
    </location>
</feature>
<dbReference type="InterPro" id="IPR005807">
    <property type="entry name" value="SecE_bac"/>
</dbReference>
<evidence type="ECO:0000313" key="11">
    <source>
        <dbReference type="Proteomes" id="UP000177369"/>
    </source>
</evidence>
<evidence type="ECO:0000256" key="3">
    <source>
        <dbReference type="ARBA" id="ARBA00022475"/>
    </source>
</evidence>
<keyword evidence="8 9" id="KW-0472">Membrane</keyword>
<protein>
    <recommendedName>
        <fullName evidence="9">Protein translocase subunit SecE</fullName>
    </recommendedName>
</protein>
<organism evidence="10 11">
    <name type="scientific">Candidatus Curtissbacteria bacterium RIFCSPHIGHO2_02_FULL_40_16b</name>
    <dbReference type="NCBI Taxonomy" id="1797714"/>
    <lineage>
        <taxon>Bacteria</taxon>
        <taxon>Candidatus Curtissiibacteriota</taxon>
    </lineage>
</organism>
<dbReference type="PRINTS" id="PR01650">
    <property type="entry name" value="SECETRNLCASE"/>
</dbReference>
<keyword evidence="6 9" id="KW-1133">Transmembrane helix</keyword>
<accession>A0A1F5G8Z9</accession>
<dbReference type="EMBL" id="MFBD01000031">
    <property type="protein sequence ID" value="OGD88336.1"/>
    <property type="molecule type" value="Genomic_DNA"/>
</dbReference>
<evidence type="ECO:0000256" key="7">
    <source>
        <dbReference type="ARBA" id="ARBA00023010"/>
    </source>
</evidence>
<dbReference type="GO" id="GO:0043952">
    <property type="term" value="P:protein transport by the Sec complex"/>
    <property type="evidence" value="ECO:0007669"/>
    <property type="project" value="UniProtKB-UniRule"/>
</dbReference>
<dbReference type="Pfam" id="PF00584">
    <property type="entry name" value="SecE"/>
    <property type="match status" value="1"/>
</dbReference>
<keyword evidence="7 9" id="KW-0811">Translocation</keyword>
<evidence type="ECO:0000256" key="9">
    <source>
        <dbReference type="HAMAP-Rule" id="MF_00422"/>
    </source>
</evidence>
<dbReference type="Gene3D" id="1.20.5.1030">
    <property type="entry name" value="Preprotein translocase secy subunit"/>
    <property type="match status" value="1"/>
</dbReference>
<evidence type="ECO:0000256" key="5">
    <source>
        <dbReference type="ARBA" id="ARBA00022927"/>
    </source>
</evidence>
<gene>
    <name evidence="9" type="primary">secE</name>
    <name evidence="10" type="ORF">A3D04_03450</name>
</gene>
<evidence type="ECO:0000256" key="6">
    <source>
        <dbReference type="ARBA" id="ARBA00022989"/>
    </source>
</evidence>
<dbReference type="NCBIfam" id="TIGR00964">
    <property type="entry name" value="secE_bact"/>
    <property type="match status" value="1"/>
</dbReference>
<dbReference type="PANTHER" id="PTHR33910">
    <property type="entry name" value="PROTEIN TRANSLOCASE SUBUNIT SECE"/>
    <property type="match status" value="1"/>
</dbReference>
<dbReference type="PANTHER" id="PTHR33910:SF1">
    <property type="entry name" value="PROTEIN TRANSLOCASE SUBUNIT SECE"/>
    <property type="match status" value="1"/>
</dbReference>
<dbReference type="PROSITE" id="PS01067">
    <property type="entry name" value="SECE_SEC61G"/>
    <property type="match status" value="1"/>
</dbReference>
<keyword evidence="5 9" id="KW-0653">Protein transport</keyword>
<comment type="subunit">
    <text evidence="9">Component of the Sec protein translocase complex. Heterotrimer consisting of SecY, SecE and SecG subunits. The heterotrimers can form oligomers, although 1 heterotrimer is thought to be able to translocate proteins. Interacts with the ribosome. Interacts with SecDF, and other proteins may be involved. Interacts with SecA.</text>
</comment>
<dbReference type="GO" id="GO:0065002">
    <property type="term" value="P:intracellular protein transmembrane transport"/>
    <property type="evidence" value="ECO:0007669"/>
    <property type="project" value="UniProtKB-UniRule"/>
</dbReference>
<dbReference type="STRING" id="1797714.A3D04_03450"/>
<keyword evidence="2 9" id="KW-0813">Transport</keyword>
<dbReference type="Proteomes" id="UP000177369">
    <property type="component" value="Unassembled WGS sequence"/>
</dbReference>
<comment type="similarity">
    <text evidence="9">Belongs to the SecE/SEC61-gamma family.</text>
</comment>
<evidence type="ECO:0000256" key="1">
    <source>
        <dbReference type="ARBA" id="ARBA00004370"/>
    </source>
</evidence>
<dbReference type="GO" id="GO:0005886">
    <property type="term" value="C:plasma membrane"/>
    <property type="evidence" value="ECO:0007669"/>
    <property type="project" value="UniProtKB-SubCell"/>
</dbReference>
<evidence type="ECO:0000256" key="8">
    <source>
        <dbReference type="ARBA" id="ARBA00023136"/>
    </source>
</evidence>
<dbReference type="InterPro" id="IPR038379">
    <property type="entry name" value="SecE_sf"/>
</dbReference>
<keyword evidence="4 9" id="KW-0812">Transmembrane</keyword>